<dbReference type="EMBL" id="JNHN01000184">
    <property type="protein sequence ID" value="KDS47946.1"/>
    <property type="molecule type" value="Genomic_DNA"/>
</dbReference>
<sequence>MHSCDVVYIFVGRTDLIDVNVVKTTGIRYESGIFNKMFY</sequence>
<dbReference type="Proteomes" id="UP000028013">
    <property type="component" value="Unassembled WGS sequence"/>
</dbReference>
<evidence type="ECO:0000313" key="2">
    <source>
        <dbReference type="Proteomes" id="UP000028013"/>
    </source>
</evidence>
<proteinExistence type="predicted"/>
<evidence type="ECO:0000313" key="1">
    <source>
        <dbReference type="EMBL" id="KDS47946.1"/>
    </source>
</evidence>
<organism evidence="1 2">
    <name type="scientific">Bacteroides uniformis str. 3978 T3 ii</name>
    <dbReference type="NCBI Taxonomy" id="1339349"/>
    <lineage>
        <taxon>Bacteria</taxon>
        <taxon>Pseudomonadati</taxon>
        <taxon>Bacteroidota</taxon>
        <taxon>Bacteroidia</taxon>
        <taxon>Bacteroidales</taxon>
        <taxon>Bacteroidaceae</taxon>
        <taxon>Bacteroides</taxon>
    </lineage>
</organism>
<comment type="caution">
    <text evidence="1">The sequence shown here is derived from an EMBL/GenBank/DDBJ whole genome shotgun (WGS) entry which is preliminary data.</text>
</comment>
<dbReference type="AlphaFoldDB" id="A0A078RYQ0"/>
<accession>A0A078RYQ0</accession>
<reference evidence="1 2" key="1">
    <citation type="submission" date="2014-04" db="EMBL/GenBank/DDBJ databases">
        <authorList>
            <person name="Sears C."/>
            <person name="Carroll K."/>
            <person name="Sack B.R."/>
            <person name="Qadri F."/>
            <person name="Myers L.L."/>
            <person name="Chung G.-T."/>
            <person name="Escheverria P."/>
            <person name="Fraser C.M."/>
            <person name="Sadzewicz L."/>
            <person name="Shefchek K.A."/>
            <person name="Tallon L."/>
            <person name="Das S.P."/>
            <person name="Daugherty S."/>
            <person name="Mongodin E.F."/>
        </authorList>
    </citation>
    <scope>NUCLEOTIDE SEQUENCE [LARGE SCALE GENOMIC DNA]</scope>
    <source>
        <strain evidence="1 2">3978 T3 ii</strain>
    </source>
</reference>
<gene>
    <name evidence="1" type="ORF">M094_2877</name>
</gene>
<protein>
    <submittedName>
        <fullName evidence="1">Uncharacterized protein</fullName>
    </submittedName>
</protein>
<name>A0A078RYQ0_BACUN</name>